<name>A0A9D1W1X8_9FIRM</name>
<dbReference type="Gene3D" id="3.40.50.620">
    <property type="entry name" value="HUPs"/>
    <property type="match status" value="1"/>
</dbReference>
<dbReference type="HAMAP" id="MF_01539">
    <property type="entry name" value="TmcAL"/>
    <property type="match status" value="1"/>
</dbReference>
<evidence type="ECO:0000313" key="3">
    <source>
        <dbReference type="EMBL" id="HIX51074.1"/>
    </source>
</evidence>
<dbReference type="GO" id="GO:0006400">
    <property type="term" value="P:tRNA modification"/>
    <property type="evidence" value="ECO:0007669"/>
    <property type="project" value="UniProtKB-UniRule"/>
</dbReference>
<dbReference type="GO" id="GO:0000049">
    <property type="term" value="F:tRNA binding"/>
    <property type="evidence" value="ECO:0007669"/>
    <property type="project" value="UniProtKB-KW"/>
</dbReference>
<comment type="catalytic activity">
    <reaction evidence="2">
        <text>cytidine(34) in elongator tRNA(Met) + acetate + ATP = N(4)-acetylcytidine(34) in elongator tRNA(Met) + AMP + diphosphate</text>
        <dbReference type="Rhea" id="RHEA:58144"/>
        <dbReference type="Rhea" id="RHEA-COMP:10693"/>
        <dbReference type="Rhea" id="RHEA-COMP:10694"/>
        <dbReference type="ChEBI" id="CHEBI:30089"/>
        <dbReference type="ChEBI" id="CHEBI:30616"/>
        <dbReference type="ChEBI" id="CHEBI:33019"/>
        <dbReference type="ChEBI" id="CHEBI:74900"/>
        <dbReference type="ChEBI" id="CHEBI:82748"/>
        <dbReference type="ChEBI" id="CHEBI:456215"/>
    </reaction>
</comment>
<organism evidence="3 4">
    <name type="scientific">Candidatus Borkfalkia faecavium</name>
    <dbReference type="NCBI Taxonomy" id="2838508"/>
    <lineage>
        <taxon>Bacteria</taxon>
        <taxon>Bacillati</taxon>
        <taxon>Bacillota</taxon>
        <taxon>Clostridia</taxon>
        <taxon>Christensenellales</taxon>
        <taxon>Christensenellaceae</taxon>
        <taxon>Candidatus Borkfalkia</taxon>
    </lineage>
</organism>
<comment type="subcellular location">
    <subcellularLocation>
        <location evidence="2">Cytoplasm</location>
    </subcellularLocation>
</comment>
<dbReference type="EMBL" id="DXEW01000035">
    <property type="protein sequence ID" value="HIX51074.1"/>
    <property type="molecule type" value="Genomic_DNA"/>
</dbReference>
<gene>
    <name evidence="2" type="primary">tmcAL</name>
    <name evidence="3" type="ORF">H9851_07340</name>
</gene>
<sequence>MKICGVICEYNPLHNGHAYLLQEARARSGCDAVVCVMSGCFTQRGEPALFGRYTRARHAVLAGADAVIELPVLFAAAPAEIFAAGAVRLLASLPDLSALAFGCERGSADDFFAAARAAKEENPAFRAALRSGLRSGMSFLKARGEALAHTSPQAAALLLRSPNNTLGVEYAKALLACGSTAALLPVRRRGCGHTDTSLGGRFSSATSIRAAVREGRAADAAESVPPYVSACFQEAVSPALYRGAALYALLQGGPARLREIFDCGEGLENLLLSAARTYPDYERLVAATTSRRYTSSRIRRILLASALDIRTPLVRSALREPLYIKPLAVKKEAARPLLAALARSAFPLVARRADEQKLCGTAAEVYAKDALAASLYAVTAGRAEADNLLLI</sequence>
<dbReference type="GO" id="GO:0005524">
    <property type="term" value="F:ATP binding"/>
    <property type="evidence" value="ECO:0007669"/>
    <property type="project" value="UniProtKB-KW"/>
</dbReference>
<comment type="function">
    <text evidence="2">Catalyzes the formation of N(4)-acetylcytidine (ac(4)C) at the wobble position of elongator tRNA(Met), using acetate and ATP as substrates. First activates an acetate ion to form acetyladenylate (Ac-AMP) and then transfers the acetyl group to tRNA to form ac(4)C34.</text>
</comment>
<feature type="binding site" evidence="2">
    <location>
        <position position="163"/>
    </location>
    <ligand>
        <name>ATP</name>
        <dbReference type="ChEBI" id="CHEBI:30616"/>
    </ligand>
</feature>
<evidence type="ECO:0000256" key="1">
    <source>
        <dbReference type="ARBA" id="ARBA00022694"/>
    </source>
</evidence>
<feature type="binding site" evidence="2">
    <location>
        <position position="102"/>
    </location>
    <ligand>
        <name>ATP</name>
        <dbReference type="ChEBI" id="CHEBI:30616"/>
    </ligand>
</feature>
<evidence type="ECO:0000256" key="2">
    <source>
        <dbReference type="HAMAP-Rule" id="MF_01539"/>
    </source>
</evidence>
<dbReference type="InterPro" id="IPR008513">
    <property type="entry name" value="tRNA(Met)_cyd_acetate_ligase"/>
</dbReference>
<reference evidence="3" key="2">
    <citation type="submission" date="2021-04" db="EMBL/GenBank/DDBJ databases">
        <authorList>
            <person name="Gilroy R."/>
        </authorList>
    </citation>
    <scope>NUCLEOTIDE SEQUENCE</scope>
    <source>
        <strain evidence="3">2189</strain>
    </source>
</reference>
<dbReference type="AlphaFoldDB" id="A0A9D1W1X8"/>
<comment type="caution">
    <text evidence="2">Lacks conserved residue(s) required for the propagation of feature annotation.</text>
</comment>
<keyword evidence="2" id="KW-0694">RNA-binding</keyword>
<dbReference type="InterPro" id="IPR014729">
    <property type="entry name" value="Rossmann-like_a/b/a_fold"/>
</dbReference>
<dbReference type="PANTHER" id="PTHR37825:SF1">
    <property type="entry name" value="TRNA(MET) CYTIDINE ACETATE LIGASE"/>
    <property type="match status" value="1"/>
</dbReference>
<comment type="caution">
    <text evidence="3">The sequence shown here is derived from an EMBL/GenBank/DDBJ whole genome shotgun (WGS) entry which is preliminary data.</text>
</comment>
<feature type="binding site" evidence="2">
    <location>
        <position position="188"/>
    </location>
    <ligand>
        <name>ATP</name>
        <dbReference type="ChEBI" id="CHEBI:30616"/>
    </ligand>
</feature>
<dbReference type="PANTHER" id="PTHR37825">
    <property type="entry name" value="TRNA(MET) CYTIDINE ACETATE LIGASE"/>
    <property type="match status" value="1"/>
</dbReference>
<keyword evidence="2" id="KW-0547">Nucleotide-binding</keyword>
<evidence type="ECO:0000313" key="4">
    <source>
        <dbReference type="Proteomes" id="UP000886847"/>
    </source>
</evidence>
<keyword evidence="2" id="KW-0820">tRNA-binding</keyword>
<keyword evidence="2" id="KW-0963">Cytoplasm</keyword>
<reference evidence="3" key="1">
    <citation type="journal article" date="2021" name="PeerJ">
        <title>Extensive microbial diversity within the chicken gut microbiome revealed by metagenomics and culture.</title>
        <authorList>
            <person name="Gilroy R."/>
            <person name="Ravi A."/>
            <person name="Getino M."/>
            <person name="Pursley I."/>
            <person name="Horton D.L."/>
            <person name="Alikhan N.F."/>
            <person name="Baker D."/>
            <person name="Gharbi K."/>
            <person name="Hall N."/>
            <person name="Watson M."/>
            <person name="Adriaenssens E.M."/>
            <person name="Foster-Nyarko E."/>
            <person name="Jarju S."/>
            <person name="Secka A."/>
            <person name="Antonio M."/>
            <person name="Oren A."/>
            <person name="Chaudhuri R.R."/>
            <person name="La Ragione R."/>
            <person name="Hildebrand F."/>
            <person name="Pallen M.J."/>
        </authorList>
    </citation>
    <scope>NUCLEOTIDE SEQUENCE</scope>
    <source>
        <strain evidence="3">2189</strain>
    </source>
</reference>
<comment type="similarity">
    <text evidence="2">Belongs to the TmcAL family.</text>
</comment>
<dbReference type="Pfam" id="PF05636">
    <property type="entry name" value="HIGH_NTase1"/>
    <property type="match status" value="1"/>
</dbReference>
<keyword evidence="1 2" id="KW-0819">tRNA processing</keyword>
<dbReference type="Proteomes" id="UP000886847">
    <property type="component" value="Unassembled WGS sequence"/>
</dbReference>
<dbReference type="GO" id="GO:0016879">
    <property type="term" value="F:ligase activity, forming carbon-nitrogen bonds"/>
    <property type="evidence" value="ECO:0007669"/>
    <property type="project" value="UniProtKB-UniRule"/>
</dbReference>
<proteinExistence type="inferred from homology"/>
<keyword evidence="2" id="KW-0067">ATP-binding</keyword>
<dbReference type="GO" id="GO:0005737">
    <property type="term" value="C:cytoplasm"/>
    <property type="evidence" value="ECO:0007669"/>
    <property type="project" value="UniProtKB-SubCell"/>
</dbReference>
<keyword evidence="2" id="KW-0436">Ligase</keyword>
<feature type="binding site" evidence="2">
    <location>
        <begin position="7"/>
        <end position="20"/>
    </location>
    <ligand>
        <name>ATP</name>
        <dbReference type="ChEBI" id="CHEBI:30616"/>
    </ligand>
</feature>
<accession>A0A9D1W1X8</accession>
<dbReference type="EC" id="6.3.4.-" evidence="2"/>
<protein>
    <recommendedName>
        <fullName evidence="2">tRNA(Met) cytidine acetate ligase</fullName>
        <ecNumber evidence="2">6.3.4.-</ecNumber>
    </recommendedName>
</protein>
<dbReference type="SUPFAM" id="SSF52374">
    <property type="entry name" value="Nucleotidylyl transferase"/>
    <property type="match status" value="1"/>
</dbReference>